<dbReference type="Pfam" id="PF03467">
    <property type="entry name" value="Smg4_UPF3"/>
    <property type="match status" value="1"/>
</dbReference>
<dbReference type="PANTHER" id="PTHR13112">
    <property type="entry name" value="UPF3 REGULATOR OF NONSENSE TRANSCRIPTS-LIKE PROTEIN"/>
    <property type="match status" value="1"/>
</dbReference>
<keyword evidence="3" id="KW-0866">Nonsense-mediated mRNA decay</keyword>
<evidence type="ECO:0000313" key="8">
    <source>
        <dbReference type="WBParaSite" id="Smp_102240.1"/>
    </source>
</evidence>
<dbReference type="InterPro" id="IPR005120">
    <property type="entry name" value="UPF3_dom"/>
</dbReference>
<dbReference type="Proteomes" id="UP000008854">
    <property type="component" value="Unassembled WGS sequence"/>
</dbReference>
<dbReference type="GO" id="GO:0005737">
    <property type="term" value="C:cytoplasm"/>
    <property type="evidence" value="ECO:0007669"/>
    <property type="project" value="TreeGrafter"/>
</dbReference>
<dbReference type="InterPro" id="IPR035979">
    <property type="entry name" value="RBD_domain_sf"/>
</dbReference>
<dbReference type="InterPro" id="IPR012677">
    <property type="entry name" value="Nucleotide-bd_a/b_plait_sf"/>
</dbReference>
<dbReference type="WBParaSite" id="Smp_102240.1">
    <property type="protein sequence ID" value="Smp_102240.1"/>
    <property type="gene ID" value="Smp_102240"/>
</dbReference>
<name>A0A3Q0KJU1_SCHMA</name>
<dbReference type="GO" id="GO:0005730">
    <property type="term" value="C:nucleolus"/>
    <property type="evidence" value="ECO:0007669"/>
    <property type="project" value="TreeGrafter"/>
</dbReference>
<dbReference type="AlphaFoldDB" id="A0A3Q0KJU1"/>
<feature type="region of interest" description="Disordered" evidence="5">
    <location>
        <begin position="452"/>
        <end position="560"/>
    </location>
</feature>
<keyword evidence="7" id="KW-1185">Reference proteome</keyword>
<comment type="similarity">
    <text evidence="2">Belongs to the RENT3 family.</text>
</comment>
<feature type="compositionally biased region" description="Polar residues" evidence="5">
    <location>
        <begin position="514"/>
        <end position="545"/>
    </location>
</feature>
<dbReference type="Gene3D" id="3.30.70.330">
    <property type="match status" value="1"/>
</dbReference>
<dbReference type="STRING" id="6183.A0A3Q0KJU1"/>
<evidence type="ECO:0000313" key="7">
    <source>
        <dbReference type="Proteomes" id="UP000008854"/>
    </source>
</evidence>
<feature type="compositionally biased region" description="Basic and acidic residues" evidence="5">
    <location>
        <begin position="473"/>
        <end position="483"/>
    </location>
</feature>
<reference evidence="8" key="2">
    <citation type="submission" date="2018-12" db="UniProtKB">
        <authorList>
            <consortium name="WormBaseParasite"/>
        </authorList>
    </citation>
    <scope>IDENTIFICATION</scope>
    <source>
        <strain evidence="8">Puerto Rican</strain>
    </source>
</reference>
<evidence type="ECO:0000256" key="4">
    <source>
        <dbReference type="ARBA" id="ARBA00023242"/>
    </source>
</evidence>
<feature type="domain" description="UPF3" evidence="6">
    <location>
        <begin position="7"/>
        <end position="178"/>
    </location>
</feature>
<evidence type="ECO:0000256" key="2">
    <source>
        <dbReference type="ARBA" id="ARBA00005991"/>
    </source>
</evidence>
<dbReference type="GO" id="GO:0003729">
    <property type="term" value="F:mRNA binding"/>
    <property type="evidence" value="ECO:0007669"/>
    <property type="project" value="TreeGrafter"/>
</dbReference>
<protein>
    <submittedName>
        <fullName evidence="8">Upf3 regulator of nonsense transcripts-like protein</fullName>
    </submittedName>
</protein>
<keyword evidence="4" id="KW-0539">Nucleus</keyword>
<evidence type="ECO:0000256" key="5">
    <source>
        <dbReference type="SAM" id="MobiDB-lite"/>
    </source>
</evidence>
<dbReference type="GO" id="GO:0045727">
    <property type="term" value="P:positive regulation of translation"/>
    <property type="evidence" value="ECO:0007669"/>
    <property type="project" value="TreeGrafter"/>
</dbReference>
<dbReference type="SUPFAM" id="SSF54928">
    <property type="entry name" value="RNA-binding domain, RBD"/>
    <property type="match status" value="1"/>
</dbReference>
<feature type="region of interest" description="Disordered" evidence="5">
    <location>
        <begin position="236"/>
        <end position="258"/>
    </location>
</feature>
<dbReference type="InParanoid" id="A0A3Q0KJU1"/>
<feature type="compositionally biased region" description="Basic and acidic residues" evidence="5">
    <location>
        <begin position="236"/>
        <end position="247"/>
    </location>
</feature>
<dbReference type="InterPro" id="IPR039722">
    <property type="entry name" value="Upf3"/>
</dbReference>
<comment type="subcellular location">
    <subcellularLocation>
        <location evidence="1">Nucleus</location>
    </subcellularLocation>
</comment>
<dbReference type="GO" id="GO:0000184">
    <property type="term" value="P:nuclear-transcribed mRNA catabolic process, nonsense-mediated decay"/>
    <property type="evidence" value="ECO:0007669"/>
    <property type="project" value="UniProtKB-KW"/>
</dbReference>
<accession>A0A3Q0KJU1</accession>
<proteinExistence type="inferred from homology"/>
<dbReference type="PANTHER" id="PTHR13112:SF0">
    <property type="entry name" value="FI21285P1"/>
    <property type="match status" value="1"/>
</dbReference>
<evidence type="ECO:0000259" key="6">
    <source>
        <dbReference type="Pfam" id="PF03467"/>
    </source>
</evidence>
<organism evidence="7 8">
    <name type="scientific">Schistosoma mansoni</name>
    <name type="common">Blood fluke</name>
    <dbReference type="NCBI Taxonomy" id="6183"/>
    <lineage>
        <taxon>Eukaryota</taxon>
        <taxon>Metazoa</taxon>
        <taxon>Spiralia</taxon>
        <taxon>Lophotrochozoa</taxon>
        <taxon>Platyhelminthes</taxon>
        <taxon>Trematoda</taxon>
        <taxon>Digenea</taxon>
        <taxon>Strigeidida</taxon>
        <taxon>Schistosomatoidea</taxon>
        <taxon>Schistosomatidae</taxon>
        <taxon>Schistosoma</taxon>
    </lineage>
</organism>
<sequence length="560" mass="62419">MVRGLSAKVVVRGLPPKLGADDFIRIVDPLPSHTYFRFCGADDSLGGLGLTRVYITFNDMDSLFDFKERFDGYIFLDCEGNESSALVEFAVCQVLACAKGSSDDNGGGKVDKKQGSLLKDSAYVKFLSSQSAEVCAEISESESKKTPWESILDDLQNKEVNALQTQTVTPLLTYLNNRGGDIRRKDEESSRHRQFRQGNASAIKKTLKVDKSVRSHPPVKRPHDIKRISCDRICEVSNKENPHHNSTEDLTGVDPKMQKNKNSEKLITLDANEFPAMQSSCQRPNRSTNQCSSWPSFRASNISDATSEKPGASASRSSAIEADSKPFSRISDSSSENRVRINLSEFEGHKSSECATKPTSKELLPKCQNEQILSSQSEPTHNDQNSTPGNAFRTKKGNYFSARPSAFVNQTRKHPIVQFEGRRDSDANMQNYTSASHQVDDQENVFSHERYNNFSKSGIRGRDNRRGTVSSHEVFHNSSRDSYKVSQQMSRESVIRGYDCRGEGDSVRSDHYSDQQNSNARYSGASRNSYLSSKGRVNSVNTTSYRRPGNYASRGRGSGY</sequence>
<reference evidence="7" key="1">
    <citation type="journal article" date="2012" name="PLoS Negl. Trop. Dis.">
        <title>A systematically improved high quality genome and transcriptome of the human blood fluke Schistosoma mansoni.</title>
        <authorList>
            <person name="Protasio A.V."/>
            <person name="Tsai I.J."/>
            <person name="Babbage A."/>
            <person name="Nichol S."/>
            <person name="Hunt M."/>
            <person name="Aslett M.A."/>
            <person name="De Silva N."/>
            <person name="Velarde G.S."/>
            <person name="Anderson T.J."/>
            <person name="Clark R.C."/>
            <person name="Davidson C."/>
            <person name="Dillon G.P."/>
            <person name="Holroyd N.E."/>
            <person name="LoVerde P.T."/>
            <person name="Lloyd C."/>
            <person name="McQuillan J."/>
            <person name="Oliveira G."/>
            <person name="Otto T.D."/>
            <person name="Parker-Manuel S.J."/>
            <person name="Quail M.A."/>
            <person name="Wilson R.A."/>
            <person name="Zerlotini A."/>
            <person name="Dunne D.W."/>
            <person name="Berriman M."/>
        </authorList>
    </citation>
    <scope>NUCLEOTIDE SEQUENCE [LARGE SCALE GENOMIC DNA]</scope>
    <source>
        <strain evidence="7">Puerto Rican</strain>
    </source>
</reference>
<feature type="compositionally biased region" description="Basic and acidic residues" evidence="5">
    <location>
        <begin position="498"/>
        <end position="513"/>
    </location>
</feature>
<evidence type="ECO:0000256" key="3">
    <source>
        <dbReference type="ARBA" id="ARBA00023161"/>
    </source>
</evidence>
<dbReference type="CDD" id="cd12455">
    <property type="entry name" value="RRM_like_Smg4_UPF3"/>
    <property type="match status" value="1"/>
</dbReference>
<feature type="region of interest" description="Disordered" evidence="5">
    <location>
        <begin position="300"/>
        <end position="337"/>
    </location>
</feature>
<evidence type="ECO:0000256" key="1">
    <source>
        <dbReference type="ARBA" id="ARBA00004123"/>
    </source>
</evidence>